<keyword evidence="4" id="KW-1185">Reference proteome</keyword>
<dbReference type="EMBL" id="JABAYA010000310">
    <property type="protein sequence ID" value="KAF7721073.1"/>
    <property type="molecule type" value="Genomic_DNA"/>
</dbReference>
<accession>A0A8H7BF05</accession>
<proteinExistence type="predicted"/>
<dbReference type="Proteomes" id="UP000605846">
    <property type="component" value="Unassembled WGS sequence"/>
</dbReference>
<dbReference type="InterPro" id="IPR052895">
    <property type="entry name" value="HetReg/Transcr_Mod"/>
</dbReference>
<gene>
    <name evidence="3" type="ORF">EC973_005491</name>
</gene>
<evidence type="ECO:0000256" key="1">
    <source>
        <dbReference type="SAM" id="MobiDB-lite"/>
    </source>
</evidence>
<feature type="compositionally biased region" description="Polar residues" evidence="1">
    <location>
        <begin position="19"/>
        <end position="29"/>
    </location>
</feature>
<dbReference type="PANTHER" id="PTHR24148">
    <property type="entry name" value="ANKYRIN REPEAT DOMAIN-CONTAINING PROTEIN 39 HOMOLOG-RELATED"/>
    <property type="match status" value="1"/>
</dbReference>
<comment type="caution">
    <text evidence="3">The sequence shown here is derived from an EMBL/GenBank/DDBJ whole genome shotgun (WGS) entry which is preliminary data.</text>
</comment>
<organism evidence="3 4">
    <name type="scientific">Apophysomyces ossiformis</name>
    <dbReference type="NCBI Taxonomy" id="679940"/>
    <lineage>
        <taxon>Eukaryota</taxon>
        <taxon>Fungi</taxon>
        <taxon>Fungi incertae sedis</taxon>
        <taxon>Mucoromycota</taxon>
        <taxon>Mucoromycotina</taxon>
        <taxon>Mucoromycetes</taxon>
        <taxon>Mucorales</taxon>
        <taxon>Mucorineae</taxon>
        <taxon>Mucoraceae</taxon>
        <taxon>Apophysomyces</taxon>
    </lineage>
</organism>
<evidence type="ECO:0000313" key="3">
    <source>
        <dbReference type="EMBL" id="KAF7721073.1"/>
    </source>
</evidence>
<reference evidence="3" key="1">
    <citation type="submission" date="2020-01" db="EMBL/GenBank/DDBJ databases">
        <title>Genome Sequencing of Three Apophysomyces-Like Fungal Strains Confirms a Novel Fungal Genus in the Mucoromycota with divergent Burkholderia-like Endosymbiotic Bacteria.</title>
        <authorList>
            <person name="Stajich J.E."/>
            <person name="Macias A.M."/>
            <person name="Carter-House D."/>
            <person name="Lovett B."/>
            <person name="Kasson L.R."/>
            <person name="Berry K."/>
            <person name="Grigoriev I."/>
            <person name="Chang Y."/>
            <person name="Spatafora J."/>
            <person name="Kasson M.T."/>
        </authorList>
    </citation>
    <scope>NUCLEOTIDE SEQUENCE</scope>
    <source>
        <strain evidence="3">NRRL A-21654</strain>
    </source>
</reference>
<dbReference type="Pfam" id="PF06985">
    <property type="entry name" value="HET"/>
    <property type="match status" value="1"/>
</dbReference>
<dbReference type="AlphaFoldDB" id="A0A8H7BF05"/>
<evidence type="ECO:0000313" key="4">
    <source>
        <dbReference type="Proteomes" id="UP000605846"/>
    </source>
</evidence>
<protein>
    <recommendedName>
        <fullName evidence="2">Heterokaryon incompatibility domain-containing protein</fullName>
    </recommendedName>
</protein>
<feature type="domain" description="Heterokaryon incompatibility" evidence="2">
    <location>
        <begin position="192"/>
        <end position="273"/>
    </location>
</feature>
<feature type="compositionally biased region" description="Basic and acidic residues" evidence="1">
    <location>
        <begin position="1"/>
        <end position="18"/>
    </location>
</feature>
<dbReference type="OrthoDB" id="2157530at2759"/>
<evidence type="ECO:0000259" key="2">
    <source>
        <dbReference type="Pfam" id="PF06985"/>
    </source>
</evidence>
<feature type="region of interest" description="Disordered" evidence="1">
    <location>
        <begin position="1"/>
        <end position="31"/>
    </location>
</feature>
<name>A0A8H7BF05_9FUNG</name>
<dbReference type="PANTHER" id="PTHR24148:SF64">
    <property type="entry name" value="HETEROKARYON INCOMPATIBILITY DOMAIN-CONTAINING PROTEIN"/>
    <property type="match status" value="1"/>
</dbReference>
<sequence length="601" mass="71230">MIDWKNNDRALPSSDEHITQSGTTHQQPGTDLGWKVQIPHCKMSSTLASQWNHSKYDIALVNKEYDLFVPYKPALHDTYVCPFCYGNSWKWPWRCVSEEFLGVSCKEKYERPCKEVAEEYRQKLYEKLREKLCENVREKFRELRAISYHWGECTSESRRDRIKSEIVLLDTGSELNNIRCISMPFDENVPAYYAISYRWGVHPEWKVQTPNYTASITSISRENLIKLCELYRRRIRYMWIDVVCINQVDKEHRKMAIKNMDNIYQRAKRIIAVPDLCYCKENPLMEDVMKEDIEAAIIWLGRNCPFETYQSPACCKLFDKNEPGTYLGYRLDVSELGKEMEPWDEDKHFFRPDDGYTELKQQQGDYEKGHDFIDRVINEWAERAWVVSERIIGVDDEKLLVHIVRANAVIYWGIYRQIHWQVNLEPKTVFETIFNSKSTKYIDRLFAIIPHTKYKDAVQNLVDEGTTIDNEQDLKNDEVIEMLPLSVREKQFQFCDPEMPYDTVEGQIVFRLEPTKQCERCALKLSCPFIYPYPEISDDTVSLWDAEDGSEMVLIYRYYTEEEEYCWSAVLHKSNGVWSAFPMYDEVSVWNCKYGEFLIFL</sequence>
<dbReference type="InterPro" id="IPR010730">
    <property type="entry name" value="HET"/>
</dbReference>